<dbReference type="Pfam" id="PF00766">
    <property type="entry name" value="ETF_alpha"/>
    <property type="match status" value="1"/>
</dbReference>
<sequence length="395" mass="42162">MGIQVIIEKCTGCKKCVLACPFGAMQLVDKKATINYDECTVCGACANACEDDAIVIERGAGKGTENIEQYKGVMVFAEQHAGEMKNCSYELLGEGRKLADKLGQELTAVLPGSQVEHLTKDLFAHGADKVYLVDNENLASYMTDPYATAVAAVIAKYKPAIVLYGATTTGRDLAPRIAARIQTGLTADCTGLDIDPETGLLLQTRPAFGGNIMATIKCPRHRPQMSTVRPKVMKKPEPDYSRQGELIKVPVEINPKSIKAKILEVIKEAKSTGDIEEAEVIIAGGWGMGDATNFKMLEDLANALGGAVGASRAAVDAGWMSHSCQVGQTGKTVCPKVYIACGISGAVQHLVGMQTSDLIIAINKDPDAPIFNVANYGIVGDVFQIIPKLLEELKK</sequence>
<evidence type="ECO:0000256" key="5">
    <source>
        <dbReference type="ARBA" id="ARBA00022982"/>
    </source>
</evidence>
<evidence type="ECO:0000256" key="10">
    <source>
        <dbReference type="ARBA" id="ARBA00079299"/>
    </source>
</evidence>
<feature type="domain" description="4Fe-4S ferredoxin-type" evidence="12">
    <location>
        <begin position="1"/>
        <end position="30"/>
    </location>
</feature>
<keyword evidence="5" id="KW-0813">Transport</keyword>
<evidence type="ECO:0000256" key="11">
    <source>
        <dbReference type="PIRSR" id="PIRSR000089-1"/>
    </source>
</evidence>
<dbReference type="InterPro" id="IPR029035">
    <property type="entry name" value="DHS-like_NAD/FAD-binding_dom"/>
</dbReference>
<dbReference type="FunFam" id="3.40.50.1220:FF:000001">
    <property type="entry name" value="Electron transfer flavoprotein, alpha subunit"/>
    <property type="match status" value="1"/>
</dbReference>
<keyword evidence="4 11" id="KW-0274">FAD</keyword>
<comment type="cofactor">
    <cofactor evidence="11">
        <name>FAD</name>
        <dbReference type="ChEBI" id="CHEBI:57692"/>
    </cofactor>
    <text evidence="11">Binds 1 FAD per dimer.</text>
</comment>
<reference evidence="13" key="1">
    <citation type="submission" date="2018-01" db="EMBL/GenBank/DDBJ databases">
        <authorList>
            <person name="Regsiter A."/>
            <person name="William W."/>
        </authorList>
    </citation>
    <scope>NUCLEOTIDE SEQUENCE</scope>
    <source>
        <strain evidence="13">TRIP AH-1</strain>
    </source>
</reference>
<proteinExistence type="inferred from homology"/>
<feature type="binding site" evidence="11">
    <location>
        <begin position="325"/>
        <end position="329"/>
    </location>
    <ligand>
        <name>FAD</name>
        <dbReference type="ChEBI" id="CHEBI:57692"/>
    </ligand>
</feature>
<evidence type="ECO:0000313" key="13">
    <source>
        <dbReference type="EMBL" id="SPD75128.1"/>
    </source>
</evidence>
<name>A0A445N045_9BACT</name>
<dbReference type="AlphaFoldDB" id="A0A445N045"/>
<dbReference type="PIRSF" id="PIRSF000089">
    <property type="entry name" value="Electra_flavoP_a"/>
    <property type="match status" value="1"/>
</dbReference>
<organism evidence="13">
    <name type="scientific">uncultured Desulfobacterium sp</name>
    <dbReference type="NCBI Taxonomy" id="201089"/>
    <lineage>
        <taxon>Bacteria</taxon>
        <taxon>Pseudomonadati</taxon>
        <taxon>Thermodesulfobacteriota</taxon>
        <taxon>Desulfobacteria</taxon>
        <taxon>Desulfobacterales</taxon>
        <taxon>Desulfobacteriaceae</taxon>
        <taxon>Desulfobacterium</taxon>
        <taxon>environmental samples</taxon>
    </lineage>
</organism>
<evidence type="ECO:0000256" key="2">
    <source>
        <dbReference type="ARBA" id="ARBA00022630"/>
    </source>
</evidence>
<evidence type="ECO:0000256" key="3">
    <source>
        <dbReference type="ARBA" id="ARBA00022723"/>
    </source>
</evidence>
<feature type="binding site" evidence="11">
    <location>
        <begin position="311"/>
        <end position="312"/>
    </location>
    <ligand>
        <name>FAD</name>
        <dbReference type="ChEBI" id="CHEBI:57692"/>
    </ligand>
</feature>
<dbReference type="InterPro" id="IPR001308">
    <property type="entry name" value="ETF_a/FixB"/>
</dbReference>
<dbReference type="Gene3D" id="3.30.70.20">
    <property type="match status" value="1"/>
</dbReference>
<evidence type="ECO:0000256" key="7">
    <source>
        <dbReference type="ARBA" id="ARBA00023014"/>
    </source>
</evidence>
<dbReference type="GO" id="GO:0033539">
    <property type="term" value="P:fatty acid beta-oxidation using acyl-CoA dehydrogenase"/>
    <property type="evidence" value="ECO:0007669"/>
    <property type="project" value="TreeGrafter"/>
</dbReference>
<dbReference type="Pfam" id="PF01012">
    <property type="entry name" value="ETF"/>
    <property type="match status" value="1"/>
</dbReference>
<dbReference type="Gene3D" id="3.40.50.620">
    <property type="entry name" value="HUPs"/>
    <property type="match status" value="1"/>
</dbReference>
<dbReference type="Gene3D" id="3.40.50.1220">
    <property type="entry name" value="TPP-binding domain"/>
    <property type="match status" value="1"/>
</dbReference>
<dbReference type="GO" id="GO:0046872">
    <property type="term" value="F:metal ion binding"/>
    <property type="evidence" value="ECO:0007669"/>
    <property type="project" value="UniProtKB-KW"/>
</dbReference>
<dbReference type="SUPFAM" id="SSF54862">
    <property type="entry name" value="4Fe-4S ferredoxins"/>
    <property type="match status" value="1"/>
</dbReference>
<evidence type="ECO:0000256" key="1">
    <source>
        <dbReference type="ARBA" id="ARBA00005817"/>
    </source>
</evidence>
<dbReference type="GO" id="GO:0009055">
    <property type="term" value="F:electron transfer activity"/>
    <property type="evidence" value="ECO:0007669"/>
    <property type="project" value="InterPro"/>
</dbReference>
<keyword evidence="5" id="KW-0249">Electron transport</keyword>
<keyword evidence="6" id="KW-0408">Iron</keyword>
<dbReference type="PANTHER" id="PTHR43153">
    <property type="entry name" value="ELECTRON TRANSFER FLAVOPROTEIN ALPHA"/>
    <property type="match status" value="1"/>
</dbReference>
<evidence type="ECO:0000256" key="4">
    <source>
        <dbReference type="ARBA" id="ARBA00022827"/>
    </source>
</evidence>
<dbReference type="PROSITE" id="PS51379">
    <property type="entry name" value="4FE4S_FER_2"/>
    <property type="match status" value="2"/>
</dbReference>
<evidence type="ECO:0000259" key="12">
    <source>
        <dbReference type="PROSITE" id="PS51379"/>
    </source>
</evidence>
<dbReference type="InterPro" id="IPR014729">
    <property type="entry name" value="Rossmann-like_a/b/a_fold"/>
</dbReference>
<dbReference type="GO" id="GO:0051536">
    <property type="term" value="F:iron-sulfur cluster binding"/>
    <property type="evidence" value="ECO:0007669"/>
    <property type="project" value="UniProtKB-KW"/>
</dbReference>
<protein>
    <recommendedName>
        <fullName evidence="9">Electron transfer flavoprotein subunit alpha</fullName>
    </recommendedName>
    <alternativeName>
        <fullName evidence="10">Electron transfer flavoprotein large subunit</fullName>
    </alternativeName>
</protein>
<keyword evidence="3" id="KW-0479">Metal-binding</keyword>
<dbReference type="SUPFAM" id="SSF52402">
    <property type="entry name" value="Adenine nucleotide alpha hydrolases-like"/>
    <property type="match status" value="1"/>
</dbReference>
<dbReference type="InterPro" id="IPR017900">
    <property type="entry name" value="4Fe4S_Fe_S_CS"/>
</dbReference>
<dbReference type="SUPFAM" id="SSF52467">
    <property type="entry name" value="DHS-like NAD/FAD-binding domain"/>
    <property type="match status" value="1"/>
</dbReference>
<gene>
    <name evidence="13" type="primary">etfA</name>
    <name evidence="13" type="ORF">PITCH_A420089</name>
</gene>
<feature type="domain" description="4Fe-4S ferredoxin-type" evidence="12">
    <location>
        <begin position="31"/>
        <end position="59"/>
    </location>
</feature>
<feature type="binding site" evidence="11">
    <location>
        <begin position="342"/>
        <end position="349"/>
    </location>
    <ligand>
        <name>FAD</name>
        <dbReference type="ChEBI" id="CHEBI:57692"/>
    </ligand>
</feature>
<comment type="function">
    <text evidence="8">The electron transfer flavoprotein serves as a specific electron acceptor for other dehydrogenases. It transfers the electrons to the main respiratory chain via ETF-ubiquinone oxidoreductase (ETF dehydrogenase).</text>
</comment>
<dbReference type="InterPro" id="IPR033947">
    <property type="entry name" value="ETF_alpha_N"/>
</dbReference>
<dbReference type="CDD" id="cd01715">
    <property type="entry name" value="ETF_alpha"/>
    <property type="match status" value="1"/>
</dbReference>
<dbReference type="Pfam" id="PF13187">
    <property type="entry name" value="Fer4_9"/>
    <property type="match status" value="1"/>
</dbReference>
<dbReference type="InterPro" id="IPR017896">
    <property type="entry name" value="4Fe4S_Fe-S-bd"/>
</dbReference>
<keyword evidence="7" id="KW-0411">Iron-sulfur</keyword>
<dbReference type="PROSITE" id="PS00198">
    <property type="entry name" value="4FE4S_FER_1"/>
    <property type="match status" value="1"/>
</dbReference>
<evidence type="ECO:0000256" key="8">
    <source>
        <dbReference type="ARBA" id="ARBA00025649"/>
    </source>
</evidence>
<evidence type="ECO:0000256" key="9">
    <source>
        <dbReference type="ARBA" id="ARBA00068674"/>
    </source>
</evidence>
<dbReference type="InterPro" id="IPR014731">
    <property type="entry name" value="ETF_asu_C"/>
</dbReference>
<dbReference type="SMART" id="SM00893">
    <property type="entry name" value="ETF"/>
    <property type="match status" value="1"/>
</dbReference>
<feature type="binding site" evidence="11">
    <location>
        <position position="363"/>
    </location>
    <ligand>
        <name>FAD</name>
        <dbReference type="ChEBI" id="CHEBI:57692"/>
    </ligand>
</feature>
<keyword evidence="2" id="KW-0285">Flavoprotein</keyword>
<accession>A0A445N045</accession>
<dbReference type="GO" id="GO:0050660">
    <property type="term" value="F:flavin adenine dinucleotide binding"/>
    <property type="evidence" value="ECO:0007669"/>
    <property type="project" value="InterPro"/>
</dbReference>
<dbReference type="InterPro" id="IPR014730">
    <property type="entry name" value="ETF_a/b_N"/>
</dbReference>
<comment type="similarity">
    <text evidence="1">Belongs to the ETF alpha-subunit/FixB family.</text>
</comment>
<dbReference type="EMBL" id="OJIN01000184">
    <property type="protein sequence ID" value="SPD75128.1"/>
    <property type="molecule type" value="Genomic_DNA"/>
</dbReference>
<evidence type="ECO:0000256" key="6">
    <source>
        <dbReference type="ARBA" id="ARBA00023004"/>
    </source>
</evidence>
<dbReference type="PANTHER" id="PTHR43153:SF1">
    <property type="entry name" value="ELECTRON TRANSFER FLAVOPROTEIN SUBUNIT ALPHA, MITOCHONDRIAL"/>
    <property type="match status" value="1"/>
</dbReference>